<feature type="binding site" evidence="6">
    <location>
        <position position="185"/>
    </location>
    <ligand>
        <name>substrate</name>
    </ligand>
</feature>
<dbReference type="SUPFAM" id="SSF55920">
    <property type="entry name" value="Creatinase/aminopeptidase"/>
    <property type="match status" value="1"/>
</dbReference>
<gene>
    <name evidence="6" type="primary">map</name>
    <name evidence="9" type="ORF">G01um101477_413</name>
</gene>
<keyword evidence="2 6" id="KW-0031">Aminopeptidase</keyword>
<dbReference type="GO" id="GO:0006508">
    <property type="term" value="P:proteolysis"/>
    <property type="evidence" value="ECO:0007669"/>
    <property type="project" value="UniProtKB-KW"/>
</dbReference>
<feature type="binding site" evidence="6">
    <location>
        <position position="242"/>
    </location>
    <ligand>
        <name>a divalent metal cation</name>
        <dbReference type="ChEBI" id="CHEBI:60240"/>
        <label>2</label>
        <note>catalytic</note>
    </ligand>
</feature>
<dbReference type="PANTHER" id="PTHR43330">
    <property type="entry name" value="METHIONINE AMINOPEPTIDASE"/>
    <property type="match status" value="1"/>
</dbReference>
<evidence type="ECO:0000256" key="4">
    <source>
        <dbReference type="ARBA" id="ARBA00022723"/>
    </source>
</evidence>
<evidence type="ECO:0000256" key="5">
    <source>
        <dbReference type="ARBA" id="ARBA00022801"/>
    </source>
</evidence>
<dbReference type="EC" id="3.4.11.18" evidence="6 7"/>
<comment type="subunit">
    <text evidence="6">Monomer.</text>
</comment>
<name>A0A554JB78_9BACT</name>
<comment type="catalytic activity">
    <reaction evidence="6 7">
        <text>Release of N-terminal amino acids, preferentially methionine, from peptides and arylamides.</text>
        <dbReference type="EC" id="3.4.11.18"/>
    </reaction>
</comment>
<dbReference type="PRINTS" id="PR00599">
    <property type="entry name" value="MAPEPTIDASE"/>
</dbReference>
<accession>A0A554JB78</accession>
<evidence type="ECO:0000259" key="8">
    <source>
        <dbReference type="Pfam" id="PF00557"/>
    </source>
</evidence>
<dbReference type="InterPro" id="IPR002467">
    <property type="entry name" value="Pept_M24A_MAP1"/>
</dbReference>
<evidence type="ECO:0000256" key="6">
    <source>
        <dbReference type="HAMAP-Rule" id="MF_01974"/>
    </source>
</evidence>
<dbReference type="GO" id="GO:0046872">
    <property type="term" value="F:metal ion binding"/>
    <property type="evidence" value="ECO:0007669"/>
    <property type="project" value="UniProtKB-UniRule"/>
</dbReference>
<sequence>MANLRLKTLSEIKILREGGRRHAQILKELAEMVRPGVSTNELNEYALKRIKDFGDVPAFLNYKPEGAKSPYPAALCVSVNDEIVHGIPNGKIKILNEGDIVSLDLGVRHEGLITDAAITVGVGKISHDDEMLISATERALYAGIDRAVLGGRVGDIGNAIENIAKRARFNNCEGLAGHGVGYAVHEDPYVPNTGNKGEGELLKEGLVIAIEPMFTPGLGEITLARDGFTYKTFDGKKSAHFEHTVAITKEGPVILTALD</sequence>
<feature type="domain" description="Peptidase M24" evidence="8">
    <location>
        <begin position="14"/>
        <end position="249"/>
    </location>
</feature>
<dbReference type="Gene3D" id="3.90.230.10">
    <property type="entry name" value="Creatinase/methionine aminopeptidase superfamily"/>
    <property type="match status" value="1"/>
</dbReference>
<feature type="binding site" evidence="6">
    <location>
        <position position="242"/>
    </location>
    <ligand>
        <name>a divalent metal cation</name>
        <dbReference type="ChEBI" id="CHEBI:60240"/>
        <label>1</label>
    </ligand>
</feature>
<dbReference type="NCBIfam" id="TIGR00500">
    <property type="entry name" value="met_pdase_I"/>
    <property type="match status" value="1"/>
</dbReference>
<reference evidence="9 10" key="1">
    <citation type="submission" date="2017-07" db="EMBL/GenBank/DDBJ databases">
        <title>Mechanisms for carbon and nitrogen cycling indicate functional differentiation within the Candidate Phyla Radiation.</title>
        <authorList>
            <person name="Danczak R.E."/>
            <person name="Johnston M.D."/>
            <person name="Kenah C."/>
            <person name="Slattery M."/>
            <person name="Wrighton K.C."/>
            <person name="Wilkins M.J."/>
        </authorList>
    </citation>
    <scope>NUCLEOTIDE SEQUENCE [LARGE SCALE GENOMIC DNA]</scope>
    <source>
        <strain evidence="9">Gr01-1014_77</strain>
    </source>
</reference>
<dbReference type="Pfam" id="PF00557">
    <property type="entry name" value="Peptidase_M24"/>
    <property type="match status" value="1"/>
</dbReference>
<feature type="binding site" evidence="6">
    <location>
        <position position="115"/>
    </location>
    <ligand>
        <name>a divalent metal cation</name>
        <dbReference type="ChEBI" id="CHEBI:60240"/>
        <label>2</label>
        <note>catalytic</note>
    </ligand>
</feature>
<comment type="cofactor">
    <cofactor evidence="6">
        <name>Co(2+)</name>
        <dbReference type="ChEBI" id="CHEBI:48828"/>
    </cofactor>
    <cofactor evidence="6">
        <name>Zn(2+)</name>
        <dbReference type="ChEBI" id="CHEBI:29105"/>
    </cofactor>
    <cofactor evidence="6">
        <name>Mn(2+)</name>
        <dbReference type="ChEBI" id="CHEBI:29035"/>
    </cofactor>
    <cofactor evidence="6">
        <name>Fe(2+)</name>
        <dbReference type="ChEBI" id="CHEBI:29033"/>
    </cofactor>
    <text evidence="6">Binds 2 divalent metal cations per subunit. Has a high-affinity and a low affinity metal-binding site. The true nature of the physiological cofactor is under debate. The enzyme is active with cobalt, zinc, manganese or divalent iron ions. Most likely, methionine aminopeptidases function as mononuclear Fe(2+)-metalloproteases under physiological conditions, and the catalytically relevant metal-binding site has been assigned to the histidine-containing high-affinity site.</text>
</comment>
<dbReference type="EMBL" id="VMFF01000038">
    <property type="protein sequence ID" value="TSC65579.1"/>
    <property type="molecule type" value="Genomic_DNA"/>
</dbReference>
<proteinExistence type="inferred from homology"/>
<feature type="binding site" evidence="6">
    <location>
        <position position="211"/>
    </location>
    <ligand>
        <name>a divalent metal cation</name>
        <dbReference type="ChEBI" id="CHEBI:60240"/>
        <label>2</label>
        <note>catalytic</note>
    </ligand>
</feature>
<organism evidence="9 10">
    <name type="scientific">Candidatus Doudnabacteria bacterium Gr01-1014_77</name>
    <dbReference type="NCBI Taxonomy" id="2017133"/>
    <lineage>
        <taxon>Bacteria</taxon>
        <taxon>Candidatus Doudnaibacteriota</taxon>
    </lineage>
</organism>
<protein>
    <recommendedName>
        <fullName evidence="6 7">Methionine aminopeptidase</fullName>
        <shortName evidence="6">MAP</shortName>
        <shortName evidence="6">MetAP</shortName>
        <ecNumber evidence="6 7">3.4.11.18</ecNumber>
    </recommendedName>
    <alternativeName>
        <fullName evidence="6">Peptidase M</fullName>
    </alternativeName>
</protein>
<evidence type="ECO:0000256" key="1">
    <source>
        <dbReference type="ARBA" id="ARBA00002521"/>
    </source>
</evidence>
<dbReference type="PANTHER" id="PTHR43330:SF27">
    <property type="entry name" value="METHIONINE AMINOPEPTIDASE"/>
    <property type="match status" value="1"/>
</dbReference>
<keyword evidence="3 6" id="KW-0645">Protease</keyword>
<feature type="binding site" evidence="6">
    <location>
        <position position="85"/>
    </location>
    <ligand>
        <name>substrate</name>
    </ligand>
</feature>
<evidence type="ECO:0000313" key="9">
    <source>
        <dbReference type="EMBL" id="TSC65579.1"/>
    </source>
</evidence>
<comment type="function">
    <text evidence="1 6">Removes the N-terminal methionine from nascent proteins. The N-terminal methionine is often cleaved when the second residue in the primary sequence is small and uncharged (Met-Ala-, Cys, Gly, Pro, Ser, Thr, or Val). Requires deformylation of the N(alpha)-formylated initiator methionine before it can be hydrolyzed.</text>
</comment>
<dbReference type="HAMAP" id="MF_01974">
    <property type="entry name" value="MetAP_1"/>
    <property type="match status" value="1"/>
</dbReference>
<evidence type="ECO:0000256" key="7">
    <source>
        <dbReference type="RuleBase" id="RU003653"/>
    </source>
</evidence>
<keyword evidence="4 6" id="KW-0479">Metal-binding</keyword>
<dbReference type="InterPro" id="IPR000994">
    <property type="entry name" value="Pept_M24"/>
</dbReference>
<comment type="similarity">
    <text evidence="6">Belongs to the peptidase M24A family. Methionine aminopeptidase type 1 subfamily.</text>
</comment>
<feature type="binding site" evidence="6">
    <location>
        <position position="104"/>
    </location>
    <ligand>
        <name>a divalent metal cation</name>
        <dbReference type="ChEBI" id="CHEBI:60240"/>
        <label>1</label>
    </ligand>
</feature>
<dbReference type="AlphaFoldDB" id="A0A554JB78"/>
<keyword evidence="5 6" id="KW-0378">Hydrolase</keyword>
<dbReference type="Proteomes" id="UP000319613">
    <property type="component" value="Unassembled WGS sequence"/>
</dbReference>
<comment type="caution">
    <text evidence="9">The sequence shown here is derived from an EMBL/GenBank/DDBJ whole genome shotgun (WGS) entry which is preliminary data.</text>
</comment>
<evidence type="ECO:0000313" key="10">
    <source>
        <dbReference type="Proteomes" id="UP000319613"/>
    </source>
</evidence>
<dbReference type="GO" id="GO:0004239">
    <property type="term" value="F:initiator methionyl aminopeptidase activity"/>
    <property type="evidence" value="ECO:0007669"/>
    <property type="project" value="UniProtKB-UniRule"/>
</dbReference>
<dbReference type="GO" id="GO:0005829">
    <property type="term" value="C:cytosol"/>
    <property type="evidence" value="ECO:0007669"/>
    <property type="project" value="TreeGrafter"/>
</dbReference>
<feature type="binding site" evidence="6">
    <location>
        <position position="178"/>
    </location>
    <ligand>
        <name>a divalent metal cation</name>
        <dbReference type="ChEBI" id="CHEBI:60240"/>
        <label>2</label>
        <note>catalytic</note>
    </ligand>
</feature>
<dbReference type="GO" id="GO:0070006">
    <property type="term" value="F:metalloaminopeptidase activity"/>
    <property type="evidence" value="ECO:0007669"/>
    <property type="project" value="UniProtKB-UniRule"/>
</dbReference>
<evidence type="ECO:0000256" key="3">
    <source>
        <dbReference type="ARBA" id="ARBA00022670"/>
    </source>
</evidence>
<feature type="binding site" evidence="6">
    <location>
        <position position="115"/>
    </location>
    <ligand>
        <name>a divalent metal cation</name>
        <dbReference type="ChEBI" id="CHEBI:60240"/>
        <label>1</label>
    </ligand>
</feature>
<dbReference type="InterPro" id="IPR036005">
    <property type="entry name" value="Creatinase/aminopeptidase-like"/>
</dbReference>
<dbReference type="InterPro" id="IPR001714">
    <property type="entry name" value="Pept_M24_MAP"/>
</dbReference>
<dbReference type="CDD" id="cd01086">
    <property type="entry name" value="MetAP1"/>
    <property type="match status" value="1"/>
</dbReference>
<evidence type="ECO:0000256" key="2">
    <source>
        <dbReference type="ARBA" id="ARBA00022438"/>
    </source>
</evidence>